<name>A0A7G7W3Q2_9BACT</name>
<protein>
    <submittedName>
        <fullName evidence="1">Uncharacterized protein</fullName>
    </submittedName>
</protein>
<dbReference type="KEGG" id="hsk:H4317_12475"/>
<dbReference type="RefSeq" id="WP_185886926.1">
    <property type="nucleotide sequence ID" value="NZ_CP060202.1"/>
</dbReference>
<evidence type="ECO:0000313" key="1">
    <source>
        <dbReference type="EMBL" id="QNH60995.1"/>
    </source>
</evidence>
<reference evidence="1 2" key="1">
    <citation type="submission" date="2020-08" db="EMBL/GenBank/DDBJ databases">
        <title>Hymenobacter sp. S2-20-2 genome sequencing.</title>
        <authorList>
            <person name="Jin L."/>
        </authorList>
    </citation>
    <scope>NUCLEOTIDE SEQUENCE [LARGE SCALE GENOMIC DNA]</scope>
    <source>
        <strain evidence="1 2">S2-20-2</strain>
    </source>
</reference>
<evidence type="ECO:0000313" key="2">
    <source>
        <dbReference type="Proteomes" id="UP000515489"/>
    </source>
</evidence>
<dbReference type="EMBL" id="CP060202">
    <property type="protein sequence ID" value="QNH60995.1"/>
    <property type="molecule type" value="Genomic_DNA"/>
</dbReference>
<proteinExistence type="predicted"/>
<sequence>MSKQFEAIPKNNPCSTSIRQIAPVKKACIVDTYSPIPPHSSILSKDPVQEIERCLTNFKGFDFNQVASILGTYVYNHIQQRPGKSFIDEFQYNSFVELSRSNIKKSDSIVSPAVNAMLLTIGVKALRGIRLTQLIGIAFFSAYENSKSYGEMFLNETLNNVKSYRLEKSLTDHVINICKAYRDKYILSIADETYDIIEIDKLLIGVFKKSDLDSLLIHLEVIDSVNKTAIRYAGKARGKVSGFTAAYRVLEDFGFAERTLYPDKWASVFRECYQTTLVAKTARYTMKGHHTQRSKAFEKQFTKAYDWVIAWKAKQAGLL</sequence>
<dbReference type="Proteomes" id="UP000515489">
    <property type="component" value="Chromosome"/>
</dbReference>
<keyword evidence="2" id="KW-1185">Reference proteome</keyword>
<dbReference type="AlphaFoldDB" id="A0A7G7W3Q2"/>
<gene>
    <name evidence="1" type="ORF">H4317_12475</name>
</gene>
<accession>A0A7G7W3Q2</accession>
<organism evidence="1 2">
    <name type="scientific">Hymenobacter sediminicola</name>
    <dbReference type="NCBI Taxonomy" id="2761579"/>
    <lineage>
        <taxon>Bacteria</taxon>
        <taxon>Pseudomonadati</taxon>
        <taxon>Bacteroidota</taxon>
        <taxon>Cytophagia</taxon>
        <taxon>Cytophagales</taxon>
        <taxon>Hymenobacteraceae</taxon>
        <taxon>Hymenobacter</taxon>
    </lineage>
</organism>